<comment type="caution">
    <text evidence="1">The sequence shown here is derived from an EMBL/GenBank/DDBJ whole genome shotgun (WGS) entry which is preliminary data.</text>
</comment>
<dbReference type="EMBL" id="JBHSCX010000008">
    <property type="protein sequence ID" value="MFC4362690.1"/>
    <property type="molecule type" value="Genomic_DNA"/>
</dbReference>
<gene>
    <name evidence="1" type="ORF">ACFOX3_10270</name>
</gene>
<reference evidence="2" key="1">
    <citation type="journal article" date="2019" name="Int. J. Syst. Evol. Microbiol.">
        <title>The Global Catalogue of Microorganisms (GCM) 10K type strain sequencing project: providing services to taxonomists for standard genome sequencing and annotation.</title>
        <authorList>
            <consortium name="The Broad Institute Genomics Platform"/>
            <consortium name="The Broad Institute Genome Sequencing Center for Infectious Disease"/>
            <person name="Wu L."/>
            <person name="Ma J."/>
        </authorList>
    </citation>
    <scope>NUCLEOTIDE SEQUENCE [LARGE SCALE GENOMIC DNA]</scope>
    <source>
        <strain evidence="2">CECT 8570</strain>
    </source>
</reference>
<dbReference type="Gene3D" id="3.40.50.300">
    <property type="entry name" value="P-loop containing nucleotide triphosphate hydrolases"/>
    <property type="match status" value="1"/>
</dbReference>
<keyword evidence="1" id="KW-0808">Transferase</keyword>
<dbReference type="PANTHER" id="PTHR37816">
    <property type="entry name" value="YALI0E33011P"/>
    <property type="match status" value="1"/>
</dbReference>
<dbReference type="InterPro" id="IPR027417">
    <property type="entry name" value="P-loop_NTPase"/>
</dbReference>
<accession>A0ABV8V452</accession>
<proteinExistence type="predicted"/>
<name>A0ABV8V452_9GAMM</name>
<evidence type="ECO:0000313" key="1">
    <source>
        <dbReference type="EMBL" id="MFC4362690.1"/>
    </source>
</evidence>
<dbReference type="InterPro" id="IPR052922">
    <property type="entry name" value="Cytidylate_Kinase-2"/>
</dbReference>
<evidence type="ECO:0000313" key="2">
    <source>
        <dbReference type="Proteomes" id="UP001595840"/>
    </source>
</evidence>
<keyword evidence="2" id="KW-1185">Reference proteome</keyword>
<dbReference type="GO" id="GO:0016301">
    <property type="term" value="F:kinase activity"/>
    <property type="evidence" value="ECO:0007669"/>
    <property type="project" value="UniProtKB-KW"/>
</dbReference>
<protein>
    <submittedName>
        <fullName evidence="1">Shikimate kinase</fullName>
    </submittedName>
</protein>
<keyword evidence="1" id="KW-0418">Kinase</keyword>
<organism evidence="1 2">
    <name type="scientific">Simiduia curdlanivorans</name>
    <dbReference type="NCBI Taxonomy" id="1492769"/>
    <lineage>
        <taxon>Bacteria</taxon>
        <taxon>Pseudomonadati</taxon>
        <taxon>Pseudomonadota</taxon>
        <taxon>Gammaproteobacteria</taxon>
        <taxon>Cellvibrionales</taxon>
        <taxon>Cellvibrionaceae</taxon>
        <taxon>Simiduia</taxon>
    </lineage>
</organism>
<dbReference type="RefSeq" id="WP_290259258.1">
    <property type="nucleotide sequence ID" value="NZ_JAUFQG010000004.1"/>
</dbReference>
<dbReference type="Proteomes" id="UP001595840">
    <property type="component" value="Unassembled WGS sequence"/>
</dbReference>
<dbReference type="SUPFAM" id="SSF52540">
    <property type="entry name" value="P-loop containing nucleoside triphosphate hydrolases"/>
    <property type="match status" value="1"/>
</dbReference>
<dbReference type="PANTHER" id="PTHR37816:SF2">
    <property type="entry name" value="DNA TOPOLOGY MODULATION PROTEIN FLAR-RELATED PROTEIN"/>
    <property type="match status" value="1"/>
</dbReference>
<sequence length="159" mass="17491">MVNTLVFGNSGSGKSTLAKKISAEQNAAHLDLDTVAWQATVPPTRTPISESKAKIGSFIEANGHWVIEGCYADLLALAQGSAEKIIFLDLPVADCIANARNRPWEPHKYESKAAQDANLAMLIDWISQYPTRTDTFSRQAHLNLYEAFTGEKEQRRSNG</sequence>